<evidence type="ECO:0000259" key="2">
    <source>
        <dbReference type="PROSITE" id="PS51391"/>
    </source>
</evidence>
<dbReference type="InterPro" id="IPR006569">
    <property type="entry name" value="CID_dom"/>
</dbReference>
<proteinExistence type="predicted"/>
<accession>A0AAD6UAA8</accession>
<evidence type="ECO:0000313" key="4">
    <source>
        <dbReference type="Proteomes" id="UP001222325"/>
    </source>
</evidence>
<feature type="region of interest" description="Disordered" evidence="1">
    <location>
        <begin position="248"/>
        <end position="453"/>
    </location>
</feature>
<feature type="domain" description="CID" evidence="2">
    <location>
        <begin position="1"/>
        <end position="151"/>
    </location>
</feature>
<feature type="compositionally biased region" description="Basic and acidic residues" evidence="1">
    <location>
        <begin position="385"/>
        <end position="395"/>
    </location>
</feature>
<evidence type="ECO:0000313" key="3">
    <source>
        <dbReference type="EMBL" id="KAJ7091443.1"/>
    </source>
</evidence>
<gene>
    <name evidence="3" type="ORF">B0H15DRAFT_922227</name>
</gene>
<sequence length="617" mass="66155">MAQLSEFESALKEVVHAKRLSASKMNNLTEIALKSMQDDTQLVSILFRTHKSLQAPAKVSSLYVFDALARAARSQVAKQNLVGDINARKGNCATFLLKVEGVLEGLFQDMMAAATPESKEKTKKVLDIWSKGNTFPSAILVRLKDVVSGETGKDTEVKVTTDPRSAIVTPPAVVQVAPIAPAPVLDPQATLLALLTRAAQNAAHANPGQTTTNNSGAASSSSQQLAVLQQLALTANLGNVPQPSVQPVPVFLSGHSRSPASHREEHYSASPNGARRDSRFDRNNGQDIGWNSEDRSSFRGGFRGRGRGDGRGWDDRDRYRDSERSPPLRARSSRSRSPPSRYAARRDRDVRPYSPPRRPSLASLPHQEPKREGPPASRGIAALEPGKDEFGRDIRPPSPSPEPPADIVAQPPPPPPPPVVRTQTVEAPPAALTSNHDQMSLTPSVDANTSSRAPDAAIVSNKIPPSQGMENFSLATFDFTAASSWEGLGKMWQVTHGFLPSAEQLMEFVMSGGTMVATQAQQQPGWVGGQSWGGNTAGAQPRRGARGRGGFARGRGYGGNFARDGYSDMGQTDAIVLGGGDEDVMMTEGSGPSEKGGRMQRVGEKWVFVRDMGSNEP</sequence>
<feature type="compositionally biased region" description="Pro residues" evidence="1">
    <location>
        <begin position="396"/>
        <end position="419"/>
    </location>
</feature>
<feature type="compositionally biased region" description="Basic and acidic residues" evidence="1">
    <location>
        <begin position="306"/>
        <end position="326"/>
    </location>
</feature>
<organism evidence="3 4">
    <name type="scientific">Mycena belliarum</name>
    <dbReference type="NCBI Taxonomy" id="1033014"/>
    <lineage>
        <taxon>Eukaryota</taxon>
        <taxon>Fungi</taxon>
        <taxon>Dikarya</taxon>
        <taxon>Basidiomycota</taxon>
        <taxon>Agaricomycotina</taxon>
        <taxon>Agaricomycetes</taxon>
        <taxon>Agaricomycetidae</taxon>
        <taxon>Agaricales</taxon>
        <taxon>Marasmiineae</taxon>
        <taxon>Mycenaceae</taxon>
        <taxon>Mycena</taxon>
    </lineage>
</organism>
<feature type="compositionally biased region" description="Polar residues" evidence="1">
    <location>
        <begin position="432"/>
        <end position="452"/>
    </location>
</feature>
<name>A0AAD6UAA8_9AGAR</name>
<dbReference type="InterPro" id="IPR008942">
    <property type="entry name" value="ENTH_VHS"/>
</dbReference>
<evidence type="ECO:0000256" key="1">
    <source>
        <dbReference type="SAM" id="MobiDB-lite"/>
    </source>
</evidence>
<dbReference type="SUPFAM" id="SSF48464">
    <property type="entry name" value="ENTH/VHS domain"/>
    <property type="match status" value="1"/>
</dbReference>
<reference evidence="3" key="1">
    <citation type="submission" date="2023-03" db="EMBL/GenBank/DDBJ databases">
        <title>Massive genome expansion in bonnet fungi (Mycena s.s.) driven by repeated elements and novel gene families across ecological guilds.</title>
        <authorList>
            <consortium name="Lawrence Berkeley National Laboratory"/>
            <person name="Harder C.B."/>
            <person name="Miyauchi S."/>
            <person name="Viragh M."/>
            <person name="Kuo A."/>
            <person name="Thoen E."/>
            <person name="Andreopoulos B."/>
            <person name="Lu D."/>
            <person name="Skrede I."/>
            <person name="Drula E."/>
            <person name="Henrissat B."/>
            <person name="Morin E."/>
            <person name="Kohler A."/>
            <person name="Barry K."/>
            <person name="LaButti K."/>
            <person name="Morin E."/>
            <person name="Salamov A."/>
            <person name="Lipzen A."/>
            <person name="Mereny Z."/>
            <person name="Hegedus B."/>
            <person name="Baldrian P."/>
            <person name="Stursova M."/>
            <person name="Weitz H."/>
            <person name="Taylor A."/>
            <person name="Grigoriev I.V."/>
            <person name="Nagy L.G."/>
            <person name="Martin F."/>
            <person name="Kauserud H."/>
        </authorList>
    </citation>
    <scope>NUCLEOTIDE SEQUENCE</scope>
    <source>
        <strain evidence="3">CBHHK173m</strain>
    </source>
</reference>
<dbReference type="PROSITE" id="PS51391">
    <property type="entry name" value="CID"/>
    <property type="match status" value="1"/>
</dbReference>
<comment type="caution">
    <text evidence="3">The sequence shown here is derived from an EMBL/GenBank/DDBJ whole genome shotgun (WGS) entry which is preliminary data.</text>
</comment>
<protein>
    <recommendedName>
        <fullName evidence="2">CID domain-containing protein</fullName>
    </recommendedName>
</protein>
<dbReference type="Pfam" id="PF04818">
    <property type="entry name" value="CID"/>
    <property type="match status" value="1"/>
</dbReference>
<feature type="compositionally biased region" description="Low complexity" evidence="1">
    <location>
        <begin position="327"/>
        <end position="342"/>
    </location>
</feature>
<feature type="compositionally biased region" description="Basic and acidic residues" evidence="1">
    <location>
        <begin position="274"/>
        <end position="284"/>
    </location>
</feature>
<dbReference type="AlphaFoldDB" id="A0AAD6UAA8"/>
<dbReference type="SMART" id="SM00582">
    <property type="entry name" value="RPR"/>
    <property type="match status" value="1"/>
</dbReference>
<dbReference type="Proteomes" id="UP001222325">
    <property type="component" value="Unassembled WGS sequence"/>
</dbReference>
<dbReference type="Gene3D" id="1.25.40.90">
    <property type="match status" value="1"/>
</dbReference>
<dbReference type="EMBL" id="JARJCN010000020">
    <property type="protein sequence ID" value="KAJ7091443.1"/>
    <property type="molecule type" value="Genomic_DNA"/>
</dbReference>
<keyword evidence="4" id="KW-1185">Reference proteome</keyword>